<feature type="transmembrane region" description="Helical" evidence="1">
    <location>
        <begin position="12"/>
        <end position="35"/>
    </location>
</feature>
<dbReference type="InterPro" id="IPR034756">
    <property type="entry name" value="T2SSM_b"/>
</dbReference>
<evidence type="ECO:0000313" key="2">
    <source>
        <dbReference type="EMBL" id="TCO74904.1"/>
    </source>
</evidence>
<gene>
    <name evidence="2" type="ORF">EV688_11161</name>
</gene>
<keyword evidence="3" id="KW-1185">Reference proteome</keyword>
<keyword evidence="1" id="KW-1133">Transmembrane helix</keyword>
<accession>A0A4R2KN65</accession>
<reference evidence="2 3" key="1">
    <citation type="submission" date="2019-03" db="EMBL/GenBank/DDBJ databases">
        <title>Genomic Encyclopedia of Type Strains, Phase IV (KMG-IV): sequencing the most valuable type-strain genomes for metagenomic binning, comparative biology and taxonomic classification.</title>
        <authorList>
            <person name="Goeker M."/>
        </authorList>
    </citation>
    <scope>NUCLEOTIDE SEQUENCE [LARGE SCALE GENOMIC DNA]</scope>
    <source>
        <strain evidence="2 3">DSM 23344</strain>
    </source>
</reference>
<keyword evidence="1" id="KW-0472">Membrane</keyword>
<evidence type="ECO:0000313" key="3">
    <source>
        <dbReference type="Proteomes" id="UP000294980"/>
    </source>
</evidence>
<dbReference type="NCBIfam" id="NF040576">
    <property type="entry name" value="T2SS_GspM_XpsM"/>
    <property type="match status" value="1"/>
</dbReference>
<keyword evidence="1" id="KW-0812">Transmembrane</keyword>
<organism evidence="2 3">
    <name type="scientific">Chromatocurvus halotolerans</name>
    <dbReference type="NCBI Taxonomy" id="1132028"/>
    <lineage>
        <taxon>Bacteria</taxon>
        <taxon>Pseudomonadati</taxon>
        <taxon>Pseudomonadota</taxon>
        <taxon>Gammaproteobacteria</taxon>
        <taxon>Cellvibrionales</taxon>
        <taxon>Halieaceae</taxon>
        <taxon>Chromatocurvus</taxon>
    </lineage>
</organism>
<protein>
    <submittedName>
        <fullName evidence="2">General secretion pathway protein M</fullName>
    </submittedName>
</protein>
<sequence length="188" mass="20389">MIWLRNHRRSAIIIGLTLLVPLGLYLNLLFGLLGLRFEAQGRIDDLKPRIARLQGLIDNEAALRTSAGQVGARLAELGYPATEDANTVAATLQADVRQIFAEAGLGVTNSQVMPTRKDEDFDLIAIKLTANGGIAALDAALIGVSAFRPMLLVESMDVFPARNQRKRGEPEPQEVTAVVQLLALRLLP</sequence>
<name>A0A4R2KN65_9GAMM</name>
<dbReference type="AlphaFoldDB" id="A0A4R2KN65"/>
<comment type="caution">
    <text evidence="2">The sequence shown here is derived from an EMBL/GenBank/DDBJ whole genome shotgun (WGS) entry which is preliminary data.</text>
</comment>
<evidence type="ECO:0000256" key="1">
    <source>
        <dbReference type="SAM" id="Phobius"/>
    </source>
</evidence>
<dbReference type="RefSeq" id="WP_205686680.1">
    <property type="nucleotide sequence ID" value="NZ_QQSW01000016.1"/>
</dbReference>
<proteinExistence type="predicted"/>
<dbReference type="EMBL" id="SLWX01000011">
    <property type="protein sequence ID" value="TCO74904.1"/>
    <property type="molecule type" value="Genomic_DNA"/>
</dbReference>
<dbReference type="Proteomes" id="UP000294980">
    <property type="component" value="Unassembled WGS sequence"/>
</dbReference>
<dbReference type="Pfam" id="PF10741">
    <property type="entry name" value="T2SSM_b"/>
    <property type="match status" value="1"/>
</dbReference>